<reference evidence="1 2" key="1">
    <citation type="journal article" date="2022" name="bioRxiv">
        <title>An ancient truncated duplication of the anti-Mullerian hormone receptor type 2 gene is a potential conserved master sex determinant in the Pangasiidae catfish family.</title>
        <authorList>
            <person name="Wen M."/>
            <person name="Pan Q."/>
            <person name="Jouanno E."/>
            <person name="Montfort J."/>
            <person name="Zahm M."/>
            <person name="Cabau C."/>
            <person name="Klopp C."/>
            <person name="Iampietro C."/>
            <person name="Roques C."/>
            <person name="Bouchez O."/>
            <person name="Castinel A."/>
            <person name="Donnadieu C."/>
            <person name="Parrinello H."/>
            <person name="Poncet C."/>
            <person name="Belmonte E."/>
            <person name="Gautier V."/>
            <person name="Avarre J.-C."/>
            <person name="Dugue R."/>
            <person name="Gustiano R."/>
            <person name="Ha T.T.T."/>
            <person name="Campet M."/>
            <person name="Sriphairoj K."/>
            <person name="Ribolli J."/>
            <person name="de Almeida F.L."/>
            <person name="Desvignes T."/>
            <person name="Postlethwait J.H."/>
            <person name="Bucao C.F."/>
            <person name="Robinson-Rechavi M."/>
            <person name="Bobe J."/>
            <person name="Herpin A."/>
            <person name="Guiguen Y."/>
        </authorList>
    </citation>
    <scope>NUCLEOTIDE SEQUENCE [LARGE SCALE GENOMIC DNA]</scope>
    <source>
        <strain evidence="1">YG-Dec2019</strain>
    </source>
</reference>
<keyword evidence="2" id="KW-1185">Reference proteome</keyword>
<evidence type="ECO:0000313" key="1">
    <source>
        <dbReference type="EMBL" id="MCI4390605.1"/>
    </source>
</evidence>
<dbReference type="Proteomes" id="UP000829447">
    <property type="component" value="Linkage Group LG21"/>
</dbReference>
<dbReference type="EMBL" id="CM040474">
    <property type="protein sequence ID" value="MCI4390605.1"/>
    <property type="molecule type" value="Genomic_DNA"/>
</dbReference>
<protein>
    <submittedName>
        <fullName evidence="1">Uncharacterized protein</fullName>
    </submittedName>
</protein>
<comment type="caution">
    <text evidence="1">The sequence shown here is derived from an EMBL/GenBank/DDBJ whole genome shotgun (WGS) entry which is preliminary data.</text>
</comment>
<accession>A0ACC5XHK1</accession>
<sequence>MHFFHNFFVFLALLASVRLDDVDPPPPPVKAKATVSLGEPWFFSGEDVQMTCSVPDDPSTDWSYQWFLDGELLSSTDVYSLEKARVQQSGNYTCQGRKLLKDWPYSMLTIPSNPLKIHVDGGWVLLRMPFEPLIVEETMTLTCRVRDDPLLSEVIFYKDEVEVTKQKDRDLVFPSLKLEDNGMYSCRATWVKNQEYQSAQSVPSSVTVLDKLETPRLVLLGSRGVVRSGNQVVFSCITKVNAREQGLSLEYHYIKDGNRLGPASAADTYVIAQVSKDDAGVYTCKVRVRALPQNSHVPDLECMKQDTYHPSSSLF</sequence>
<evidence type="ECO:0000313" key="2">
    <source>
        <dbReference type="Proteomes" id="UP000829447"/>
    </source>
</evidence>
<proteinExistence type="predicted"/>
<gene>
    <name evidence="1" type="ORF">PGIGA_G00124540</name>
</gene>
<name>A0ACC5XHK1_PANGG</name>
<organism evidence="1 2">
    <name type="scientific">Pangasianodon gigas</name>
    <name type="common">Mekong giant catfish</name>
    <name type="synonym">Pangasius gigas</name>
    <dbReference type="NCBI Taxonomy" id="30993"/>
    <lineage>
        <taxon>Eukaryota</taxon>
        <taxon>Metazoa</taxon>
        <taxon>Chordata</taxon>
        <taxon>Craniata</taxon>
        <taxon>Vertebrata</taxon>
        <taxon>Euteleostomi</taxon>
        <taxon>Actinopterygii</taxon>
        <taxon>Neopterygii</taxon>
        <taxon>Teleostei</taxon>
        <taxon>Ostariophysi</taxon>
        <taxon>Siluriformes</taxon>
        <taxon>Pangasiidae</taxon>
        <taxon>Pangasianodon</taxon>
    </lineage>
</organism>